<feature type="transmembrane region" description="Helical" evidence="7">
    <location>
        <begin position="343"/>
        <end position="361"/>
    </location>
</feature>
<feature type="transmembrane region" description="Helical" evidence="7">
    <location>
        <begin position="263"/>
        <end position="282"/>
    </location>
</feature>
<protein>
    <submittedName>
        <fullName evidence="9">Rhomboid family intramembrane serine protease</fullName>
    </submittedName>
</protein>
<dbReference type="PANTHER" id="PTHR43731:SF14">
    <property type="entry name" value="PRESENILIN-ASSOCIATED RHOMBOID-LIKE PROTEIN, MITOCHONDRIAL"/>
    <property type="match status" value="1"/>
</dbReference>
<feature type="transmembrane region" description="Helical" evidence="7">
    <location>
        <begin position="152"/>
        <end position="171"/>
    </location>
</feature>
<keyword evidence="3 7" id="KW-0812">Transmembrane</keyword>
<dbReference type="Proteomes" id="UP000629963">
    <property type="component" value="Unassembled WGS sequence"/>
</dbReference>
<sequence>MALGLPASFFQYIPFNNLSKLEFQHTAIRCCQELNWTIITLDDNEIIAETNPANGTWNEKIKINFQGSDPLIISTSNGKQIYDRGRNKLNTEIFFEQFNIFRKEVPTTIATDCIIDSLNASNIDAFQKNEASEKVITSFYSPLSILIPVKNYFITPILLSINGFLFFIMFFSGVRFFSPKTQDIISWGGNYGPLTIDNEWWRLLSSCFIHIGFIHLVANCFALAYVGLFLESHLKRITYLSLYLFCGTIASLTSLYWNDDLVSAGASGAIFGMYGLLIVFLTTKTISKKLNSNTIFFIVFFVIINLLGSFKEGIDGAAHVGGFLAGIIFGSIYVVLKNHRSRALLLITTITITAVVTIGFYCTQKKIYIYDILEYRSRMQEFVDMEKMALEAYRSYSGDNKEDVLYMIKERGIYYWDENSNLIKELDQLYLPKKIHDQNKQLILYCLLRKQVYQLGYKKIKENTSMYDGPIGALNYKIERLLKEIEKHQKE</sequence>
<name>A0ABR7J6J1_9FLAO</name>
<dbReference type="Gene3D" id="1.20.1540.10">
    <property type="entry name" value="Rhomboid-like"/>
    <property type="match status" value="1"/>
</dbReference>
<keyword evidence="9" id="KW-0645">Protease</keyword>
<dbReference type="GO" id="GO:0008233">
    <property type="term" value="F:peptidase activity"/>
    <property type="evidence" value="ECO:0007669"/>
    <property type="project" value="UniProtKB-KW"/>
</dbReference>
<proteinExistence type="inferred from homology"/>
<dbReference type="InterPro" id="IPR050925">
    <property type="entry name" value="Rhomboid_protease_S54"/>
</dbReference>
<keyword evidence="10" id="KW-1185">Reference proteome</keyword>
<dbReference type="SUPFAM" id="SSF144091">
    <property type="entry name" value="Rhomboid-like"/>
    <property type="match status" value="1"/>
</dbReference>
<keyword evidence="4" id="KW-0378">Hydrolase</keyword>
<evidence type="ECO:0000313" key="10">
    <source>
        <dbReference type="Proteomes" id="UP000629963"/>
    </source>
</evidence>
<dbReference type="RefSeq" id="WP_187009729.1">
    <property type="nucleotide sequence ID" value="NZ_JACRUI010000002.1"/>
</dbReference>
<reference evidence="9 10" key="1">
    <citation type="submission" date="2020-08" db="EMBL/GenBank/DDBJ databases">
        <title>Description of novel Flavobacterium F-380 isolate.</title>
        <authorList>
            <person name="Saticioglu I.B."/>
            <person name="Duman M."/>
            <person name="Altun S."/>
        </authorList>
    </citation>
    <scope>NUCLEOTIDE SEQUENCE [LARGE SCALE GENOMIC DNA]</scope>
    <source>
        <strain evidence="9 10">F-380</strain>
    </source>
</reference>
<feature type="transmembrane region" description="Helical" evidence="7">
    <location>
        <begin position="237"/>
        <end position="257"/>
    </location>
</feature>
<comment type="caution">
    <text evidence="9">The sequence shown here is derived from an EMBL/GenBank/DDBJ whole genome shotgun (WGS) entry which is preliminary data.</text>
</comment>
<dbReference type="PANTHER" id="PTHR43731">
    <property type="entry name" value="RHOMBOID PROTEASE"/>
    <property type="match status" value="1"/>
</dbReference>
<dbReference type="InterPro" id="IPR035952">
    <property type="entry name" value="Rhomboid-like_sf"/>
</dbReference>
<dbReference type="InterPro" id="IPR022764">
    <property type="entry name" value="Peptidase_S54_rhomboid_dom"/>
</dbReference>
<evidence type="ECO:0000256" key="2">
    <source>
        <dbReference type="ARBA" id="ARBA00009045"/>
    </source>
</evidence>
<evidence type="ECO:0000256" key="6">
    <source>
        <dbReference type="ARBA" id="ARBA00023136"/>
    </source>
</evidence>
<dbReference type="EMBL" id="JACRUJ010000002">
    <property type="protein sequence ID" value="MBC5841135.1"/>
    <property type="molecule type" value="Genomic_DNA"/>
</dbReference>
<dbReference type="GO" id="GO:0006508">
    <property type="term" value="P:proteolysis"/>
    <property type="evidence" value="ECO:0007669"/>
    <property type="project" value="UniProtKB-KW"/>
</dbReference>
<feature type="transmembrane region" description="Helical" evidence="7">
    <location>
        <begin position="208"/>
        <end position="230"/>
    </location>
</feature>
<evidence type="ECO:0000256" key="7">
    <source>
        <dbReference type="SAM" id="Phobius"/>
    </source>
</evidence>
<evidence type="ECO:0000256" key="4">
    <source>
        <dbReference type="ARBA" id="ARBA00022801"/>
    </source>
</evidence>
<evidence type="ECO:0000256" key="5">
    <source>
        <dbReference type="ARBA" id="ARBA00022989"/>
    </source>
</evidence>
<evidence type="ECO:0000256" key="1">
    <source>
        <dbReference type="ARBA" id="ARBA00004141"/>
    </source>
</evidence>
<feature type="transmembrane region" description="Helical" evidence="7">
    <location>
        <begin position="294"/>
        <end position="310"/>
    </location>
</feature>
<evidence type="ECO:0000313" key="9">
    <source>
        <dbReference type="EMBL" id="MBC5841135.1"/>
    </source>
</evidence>
<keyword evidence="6 7" id="KW-0472">Membrane</keyword>
<gene>
    <name evidence="9" type="ORF">H8R23_06930</name>
</gene>
<comment type="similarity">
    <text evidence="2">Belongs to the peptidase S54 family.</text>
</comment>
<keyword evidence="5 7" id="KW-1133">Transmembrane helix</keyword>
<feature type="domain" description="Peptidase S54 rhomboid" evidence="8">
    <location>
        <begin position="198"/>
        <end position="333"/>
    </location>
</feature>
<accession>A0ABR7J6J1</accession>
<evidence type="ECO:0000259" key="8">
    <source>
        <dbReference type="Pfam" id="PF01694"/>
    </source>
</evidence>
<feature type="transmembrane region" description="Helical" evidence="7">
    <location>
        <begin position="316"/>
        <end position="336"/>
    </location>
</feature>
<organism evidence="9 10">
    <name type="scientific">Flavobacterium kayseriense</name>
    <dbReference type="NCBI Taxonomy" id="2764714"/>
    <lineage>
        <taxon>Bacteria</taxon>
        <taxon>Pseudomonadati</taxon>
        <taxon>Bacteroidota</taxon>
        <taxon>Flavobacteriia</taxon>
        <taxon>Flavobacteriales</taxon>
        <taxon>Flavobacteriaceae</taxon>
        <taxon>Flavobacterium</taxon>
    </lineage>
</organism>
<evidence type="ECO:0000256" key="3">
    <source>
        <dbReference type="ARBA" id="ARBA00022692"/>
    </source>
</evidence>
<comment type="subcellular location">
    <subcellularLocation>
        <location evidence="1">Membrane</location>
        <topology evidence="1">Multi-pass membrane protein</topology>
    </subcellularLocation>
</comment>
<dbReference type="Pfam" id="PF01694">
    <property type="entry name" value="Rhomboid"/>
    <property type="match status" value="1"/>
</dbReference>